<dbReference type="Proteomes" id="UP000235392">
    <property type="component" value="Unassembled WGS sequence"/>
</dbReference>
<accession>A0A2N5V9C8</accession>
<name>A0A2N5V9C8_9BASI</name>
<dbReference type="EMBL" id="PGCI01000038">
    <property type="protein sequence ID" value="PLW46591.1"/>
    <property type="molecule type" value="Genomic_DNA"/>
</dbReference>
<protein>
    <submittedName>
        <fullName evidence="1">Uncharacterized protein</fullName>
    </submittedName>
</protein>
<reference evidence="1 2" key="1">
    <citation type="submission" date="2017-11" db="EMBL/GenBank/DDBJ databases">
        <title>De novo assembly and phasing of dikaryotic genomes from two isolates of Puccinia coronata f. sp. avenae, the causal agent of oat crown rust.</title>
        <authorList>
            <person name="Miller M.E."/>
            <person name="Zhang Y."/>
            <person name="Omidvar V."/>
            <person name="Sperschneider J."/>
            <person name="Schwessinger B."/>
            <person name="Raley C."/>
            <person name="Palmer J.M."/>
            <person name="Garnica D."/>
            <person name="Upadhyaya N."/>
            <person name="Rathjen J."/>
            <person name="Taylor J.M."/>
            <person name="Park R.F."/>
            <person name="Dodds P.N."/>
            <person name="Hirsch C.D."/>
            <person name="Kianian S.F."/>
            <person name="Figueroa M."/>
        </authorList>
    </citation>
    <scope>NUCLEOTIDE SEQUENCE [LARGE SCALE GENOMIC DNA]</scope>
    <source>
        <strain evidence="1">12SD80</strain>
    </source>
</reference>
<dbReference type="AlphaFoldDB" id="A0A2N5V9C8"/>
<proteinExistence type="predicted"/>
<organism evidence="1 2">
    <name type="scientific">Puccinia coronata f. sp. avenae</name>
    <dbReference type="NCBI Taxonomy" id="200324"/>
    <lineage>
        <taxon>Eukaryota</taxon>
        <taxon>Fungi</taxon>
        <taxon>Dikarya</taxon>
        <taxon>Basidiomycota</taxon>
        <taxon>Pucciniomycotina</taxon>
        <taxon>Pucciniomycetes</taxon>
        <taxon>Pucciniales</taxon>
        <taxon>Pucciniaceae</taxon>
        <taxon>Puccinia</taxon>
    </lineage>
</organism>
<evidence type="ECO:0000313" key="2">
    <source>
        <dbReference type="Proteomes" id="UP000235392"/>
    </source>
</evidence>
<sequence>MSSVKPPNHSTMVMCIFEAIARSVPNPNVGSQYGFVNTQSYIQCNGILGDKPNDFEGPFGAREVKILYVTENYLPMGRYYLKESKISDTAQPNMSSISSTGDS</sequence>
<comment type="caution">
    <text evidence="1">The sequence shown here is derived from an EMBL/GenBank/DDBJ whole genome shotgun (WGS) entry which is preliminary data.</text>
</comment>
<evidence type="ECO:0000313" key="1">
    <source>
        <dbReference type="EMBL" id="PLW46591.1"/>
    </source>
</evidence>
<gene>
    <name evidence="1" type="ORF">PCASD_07424</name>
</gene>